<dbReference type="GO" id="GO:0008270">
    <property type="term" value="F:zinc ion binding"/>
    <property type="evidence" value="ECO:0007669"/>
    <property type="project" value="InterPro"/>
</dbReference>
<dbReference type="EMBL" id="CP009220">
    <property type="protein sequence ID" value="ALC05446.1"/>
    <property type="molecule type" value="Genomic_DNA"/>
</dbReference>
<evidence type="ECO:0000313" key="2">
    <source>
        <dbReference type="EMBL" id="ALC05446.1"/>
    </source>
</evidence>
<dbReference type="AlphaFoldDB" id="A0A0M4CHP5"/>
<reference evidence="2 3" key="1">
    <citation type="submission" date="2014-08" db="EMBL/GenBank/DDBJ databases">
        <title>Complete genome sequence of Corynebacterium deserti GIMN1.010 (=DSM 45689), isolated from desert sand in western China.</title>
        <authorList>
            <person name="Ruckert C."/>
            <person name="Albersmeier A."/>
            <person name="Kalinowski J."/>
        </authorList>
    </citation>
    <scope>NUCLEOTIDE SEQUENCE [LARGE SCALE GENOMIC DNA]</scope>
    <source>
        <strain evidence="2 3">GIMN1.010</strain>
    </source>
</reference>
<name>A0A0M4CHP5_9CORY</name>
<dbReference type="PANTHER" id="PTHR33877">
    <property type="entry name" value="SLL1193 PROTEIN"/>
    <property type="match status" value="1"/>
</dbReference>
<dbReference type="OrthoDB" id="4413592at2"/>
<proteinExistence type="predicted"/>
<accession>A0A0M4CHP5</accession>
<dbReference type="STRING" id="931089.CDES_05030"/>
<protein>
    <recommendedName>
        <fullName evidence="1">HNH nuclease domain-containing protein</fullName>
    </recommendedName>
</protein>
<dbReference type="Proteomes" id="UP000068067">
    <property type="component" value="Chromosome"/>
</dbReference>
<feature type="domain" description="HNH nuclease" evidence="1">
    <location>
        <begin position="22"/>
        <end position="71"/>
    </location>
</feature>
<gene>
    <name evidence="2" type="ORF">CDES_05030</name>
</gene>
<dbReference type="GO" id="GO:0004519">
    <property type="term" value="F:endonuclease activity"/>
    <property type="evidence" value="ECO:0007669"/>
    <property type="project" value="InterPro"/>
</dbReference>
<dbReference type="Gene3D" id="1.10.30.50">
    <property type="match status" value="1"/>
</dbReference>
<keyword evidence="3" id="KW-1185">Reference proteome</keyword>
<dbReference type="SMART" id="SM00507">
    <property type="entry name" value="HNHc"/>
    <property type="match status" value="1"/>
</dbReference>
<dbReference type="GO" id="GO:0003676">
    <property type="term" value="F:nucleic acid binding"/>
    <property type="evidence" value="ECO:0007669"/>
    <property type="project" value="InterPro"/>
</dbReference>
<dbReference type="CDD" id="cd00085">
    <property type="entry name" value="HNHc"/>
    <property type="match status" value="1"/>
</dbReference>
<dbReference type="Pfam" id="PF01844">
    <property type="entry name" value="HNH"/>
    <property type="match status" value="1"/>
</dbReference>
<dbReference type="KEGG" id="cdx:CDES_05030"/>
<dbReference type="InterPro" id="IPR002711">
    <property type="entry name" value="HNH"/>
</dbReference>
<sequence>MIRAKLTKGLKTGTMSMGSLFDDEKYKLTNGNRCTYCGTEESLTLDHFVPRIIGGLDTGDNLVPACRSCNSSKGKSDVLEWYQRKEEFPPLMVIRRYLKITVEMAQTAGILDFPIDSKEVQDLPISVKAIPTERFPLTSELSL</sequence>
<dbReference type="InterPro" id="IPR052892">
    <property type="entry name" value="NA-targeting_endonuclease"/>
</dbReference>
<evidence type="ECO:0000259" key="1">
    <source>
        <dbReference type="SMART" id="SM00507"/>
    </source>
</evidence>
<dbReference type="PANTHER" id="PTHR33877:SF2">
    <property type="entry name" value="OS07G0170200 PROTEIN"/>
    <property type="match status" value="1"/>
</dbReference>
<evidence type="ECO:0000313" key="3">
    <source>
        <dbReference type="Proteomes" id="UP000068067"/>
    </source>
</evidence>
<dbReference type="PATRIC" id="fig|931089.4.peg.1022"/>
<organism evidence="2 3">
    <name type="scientific">Corynebacterium deserti GIMN1.010</name>
    <dbReference type="NCBI Taxonomy" id="931089"/>
    <lineage>
        <taxon>Bacteria</taxon>
        <taxon>Bacillati</taxon>
        <taxon>Actinomycetota</taxon>
        <taxon>Actinomycetes</taxon>
        <taxon>Mycobacteriales</taxon>
        <taxon>Corynebacteriaceae</taxon>
        <taxon>Corynebacterium</taxon>
    </lineage>
</organism>
<dbReference type="InterPro" id="IPR003615">
    <property type="entry name" value="HNH_nuc"/>
</dbReference>